<dbReference type="RefSeq" id="WP_161818902.1">
    <property type="nucleotide sequence ID" value="NZ_JAACJS010000015.1"/>
</dbReference>
<keyword evidence="2" id="KW-1185">Reference proteome</keyword>
<accession>A0ABW9ZWH7</accession>
<dbReference type="Proteomes" id="UP000753802">
    <property type="component" value="Unassembled WGS sequence"/>
</dbReference>
<organism evidence="1 2">
    <name type="scientific">Sediminibacterium roseum</name>
    <dbReference type="NCBI Taxonomy" id="1978412"/>
    <lineage>
        <taxon>Bacteria</taxon>
        <taxon>Pseudomonadati</taxon>
        <taxon>Bacteroidota</taxon>
        <taxon>Chitinophagia</taxon>
        <taxon>Chitinophagales</taxon>
        <taxon>Chitinophagaceae</taxon>
        <taxon>Sediminibacterium</taxon>
    </lineage>
</organism>
<evidence type="ECO:0000313" key="1">
    <source>
        <dbReference type="EMBL" id="NCI50584.1"/>
    </source>
</evidence>
<proteinExistence type="predicted"/>
<dbReference type="EMBL" id="JAACJS010000015">
    <property type="protein sequence ID" value="NCI50584.1"/>
    <property type="molecule type" value="Genomic_DNA"/>
</dbReference>
<evidence type="ECO:0000313" key="2">
    <source>
        <dbReference type="Proteomes" id="UP000753802"/>
    </source>
</evidence>
<sequence length="107" mass="12537">MLLSQVKQLLDQTLSAENFRNEIAAETTAYEKVYRDKETTIPVYLKEDIYYLFTEEHYRCLDELYNTGKLKTHELSYICDALSLSEMTLYEDDALPGKIEQLVITKL</sequence>
<protein>
    <submittedName>
        <fullName evidence="1">Uncharacterized protein</fullName>
    </submittedName>
</protein>
<reference evidence="1 2" key="1">
    <citation type="submission" date="2020-01" db="EMBL/GenBank/DDBJ databases">
        <title>Genome analysis.</title>
        <authorList>
            <person name="Wu S."/>
            <person name="Wang G."/>
        </authorList>
    </citation>
    <scope>NUCLEOTIDE SEQUENCE [LARGE SCALE GENOMIC DNA]</scope>
    <source>
        <strain evidence="1 2">SYL130</strain>
    </source>
</reference>
<comment type="caution">
    <text evidence="1">The sequence shown here is derived from an EMBL/GenBank/DDBJ whole genome shotgun (WGS) entry which is preliminary data.</text>
</comment>
<name>A0ABW9ZWH7_9BACT</name>
<gene>
    <name evidence="1" type="ORF">GWC95_11660</name>
</gene>